<dbReference type="InterPro" id="IPR011008">
    <property type="entry name" value="Dimeric_a/b-barrel"/>
</dbReference>
<keyword evidence="2" id="KW-0575">Peroxidase</keyword>
<protein>
    <recommendedName>
        <fullName evidence="7">DyP dimeric alpha+beta barrel domain-containing protein</fullName>
    </recommendedName>
</protein>
<sequence>MSAPTDVTLELDDIQRGVLSPRPTPYAATYLVFRIDDRSQGRELMRRASASATSAADTSSPLGDTWVSVAVTYWGLEALGVPRSSLESFSWEFRQGMAARARALRDEGASSPQHWEAPLGTHDVHVVIAAVAPDPRAWRRPSTAPGSPTTACPA</sequence>
<evidence type="ECO:0000259" key="7">
    <source>
        <dbReference type="Pfam" id="PF21105"/>
    </source>
</evidence>
<comment type="caution">
    <text evidence="8">The sequence shown here is derived from an EMBL/GenBank/DDBJ whole genome shotgun (WGS) entry which is preliminary data.</text>
</comment>
<evidence type="ECO:0000256" key="1">
    <source>
        <dbReference type="ARBA" id="ARBA00001970"/>
    </source>
</evidence>
<organism evidence="8 9">
    <name type="scientific">Streptomyces sanglieri</name>
    <dbReference type="NCBI Taxonomy" id="193460"/>
    <lineage>
        <taxon>Bacteria</taxon>
        <taxon>Bacillati</taxon>
        <taxon>Actinomycetota</taxon>
        <taxon>Actinomycetes</taxon>
        <taxon>Kitasatosporales</taxon>
        <taxon>Streptomycetaceae</taxon>
        <taxon>Streptomyces</taxon>
    </lineage>
</organism>
<dbReference type="SUPFAM" id="SSF54909">
    <property type="entry name" value="Dimeric alpha+beta barrel"/>
    <property type="match status" value="1"/>
</dbReference>
<dbReference type="Pfam" id="PF21105">
    <property type="entry name" value="DyP_N"/>
    <property type="match status" value="1"/>
</dbReference>
<keyword evidence="9" id="KW-1185">Reference proteome</keyword>
<dbReference type="InterPro" id="IPR006314">
    <property type="entry name" value="Dyp_peroxidase"/>
</dbReference>
<evidence type="ECO:0000313" key="9">
    <source>
        <dbReference type="Proteomes" id="UP001596915"/>
    </source>
</evidence>
<keyword evidence="5" id="KW-0408">Iron</keyword>
<evidence type="ECO:0000256" key="2">
    <source>
        <dbReference type="ARBA" id="ARBA00022559"/>
    </source>
</evidence>
<name>A0ABW2WM02_9ACTN</name>
<proteinExistence type="inferred from homology"/>
<comment type="similarity">
    <text evidence="6">Belongs to the DyP-type peroxidase family.</text>
</comment>
<evidence type="ECO:0000256" key="3">
    <source>
        <dbReference type="ARBA" id="ARBA00022723"/>
    </source>
</evidence>
<feature type="domain" description="DyP dimeric alpha+beta barrel" evidence="7">
    <location>
        <begin position="27"/>
        <end position="132"/>
    </location>
</feature>
<evidence type="ECO:0000256" key="5">
    <source>
        <dbReference type="ARBA" id="ARBA00023004"/>
    </source>
</evidence>
<evidence type="ECO:0000256" key="6">
    <source>
        <dbReference type="ARBA" id="ARBA00025737"/>
    </source>
</evidence>
<dbReference type="PROSITE" id="PS51404">
    <property type="entry name" value="DYP_PEROXIDASE"/>
    <property type="match status" value="1"/>
</dbReference>
<keyword evidence="3" id="KW-0479">Metal-binding</keyword>
<comment type="cofactor">
    <cofactor evidence="1">
        <name>heme b</name>
        <dbReference type="ChEBI" id="CHEBI:60344"/>
    </cofactor>
</comment>
<gene>
    <name evidence="8" type="ORF">ACFQ2K_06775</name>
</gene>
<dbReference type="Proteomes" id="UP001596915">
    <property type="component" value="Unassembled WGS sequence"/>
</dbReference>
<evidence type="ECO:0000313" key="8">
    <source>
        <dbReference type="EMBL" id="MFD0622574.1"/>
    </source>
</evidence>
<accession>A0ABW2WM02</accession>
<dbReference type="EMBL" id="JBHTGL010000008">
    <property type="protein sequence ID" value="MFD0622574.1"/>
    <property type="molecule type" value="Genomic_DNA"/>
</dbReference>
<keyword evidence="4" id="KW-0560">Oxidoreductase</keyword>
<dbReference type="InterPro" id="IPR049509">
    <property type="entry name" value="DyP_N"/>
</dbReference>
<evidence type="ECO:0000256" key="4">
    <source>
        <dbReference type="ARBA" id="ARBA00023002"/>
    </source>
</evidence>
<reference evidence="9" key="1">
    <citation type="journal article" date="2019" name="Int. J. Syst. Evol. Microbiol.">
        <title>The Global Catalogue of Microorganisms (GCM) 10K type strain sequencing project: providing services to taxonomists for standard genome sequencing and annotation.</title>
        <authorList>
            <consortium name="The Broad Institute Genomics Platform"/>
            <consortium name="The Broad Institute Genome Sequencing Center for Infectious Disease"/>
            <person name="Wu L."/>
            <person name="Ma J."/>
        </authorList>
    </citation>
    <scope>NUCLEOTIDE SEQUENCE [LARGE SCALE GENOMIC DNA]</scope>
    <source>
        <strain evidence="9">JCM 12607</strain>
    </source>
</reference>